<evidence type="ECO:0000313" key="2">
    <source>
        <dbReference type="EMBL" id="NMW31013.1"/>
    </source>
</evidence>
<name>A0A848QK08_9SPHN</name>
<dbReference type="InterPro" id="IPR024624">
    <property type="entry name" value="Pyridox_Oxase_Alr4036_FMN-bd"/>
</dbReference>
<dbReference type="GO" id="GO:0010181">
    <property type="term" value="F:FMN binding"/>
    <property type="evidence" value="ECO:0007669"/>
    <property type="project" value="InterPro"/>
</dbReference>
<dbReference type="Pfam" id="PF12766">
    <property type="entry name" value="Pyridox_oxase_2"/>
    <property type="match status" value="1"/>
</dbReference>
<sequence>MHTPVIGTSDGDLRVMVLREFNAATYQLRLHTDARSPKIGRIANDPAMAVLAYDAEAKVQIRVRGVGAVKTTGADIDAIWDEATNFAKRCYLAEQGPSSVSARQTSGLPGWAEGINPTADQIAPARQNFAVLYITVTEFDWLYLANTGHRRARITILPDRAGWKGEWLVP</sequence>
<dbReference type="EMBL" id="JABCRE010000002">
    <property type="protein sequence ID" value="NMW31013.1"/>
    <property type="molecule type" value="Genomic_DNA"/>
</dbReference>
<feature type="domain" description="Pyridoxamine 5'-phosphate oxidase Alr4036 family FMN-binding" evidence="1">
    <location>
        <begin position="12"/>
        <end position="68"/>
    </location>
</feature>
<comment type="caution">
    <text evidence="2">The sequence shown here is derived from an EMBL/GenBank/DDBJ whole genome shotgun (WGS) entry which is preliminary data.</text>
</comment>
<dbReference type="SUPFAM" id="SSF50475">
    <property type="entry name" value="FMN-binding split barrel"/>
    <property type="match status" value="1"/>
</dbReference>
<dbReference type="InterPro" id="IPR012349">
    <property type="entry name" value="Split_barrel_FMN-bd"/>
</dbReference>
<organism evidence="2 3">
    <name type="scientific">Pontixanthobacter rizhaonensis</name>
    <dbReference type="NCBI Taxonomy" id="2730337"/>
    <lineage>
        <taxon>Bacteria</taxon>
        <taxon>Pseudomonadati</taxon>
        <taxon>Pseudomonadota</taxon>
        <taxon>Alphaproteobacteria</taxon>
        <taxon>Sphingomonadales</taxon>
        <taxon>Erythrobacteraceae</taxon>
        <taxon>Pontixanthobacter</taxon>
    </lineage>
</organism>
<reference evidence="2 3" key="1">
    <citation type="submission" date="2020-04" db="EMBL/GenBank/DDBJ databases">
        <authorList>
            <person name="Liu A."/>
        </authorList>
    </citation>
    <scope>NUCLEOTIDE SEQUENCE [LARGE SCALE GENOMIC DNA]</scope>
    <source>
        <strain evidence="2 3">RZ02</strain>
    </source>
</reference>
<dbReference type="Gene3D" id="2.30.110.10">
    <property type="entry name" value="Electron Transport, Fmn-binding Protein, Chain A"/>
    <property type="match status" value="1"/>
</dbReference>
<keyword evidence="3" id="KW-1185">Reference proteome</keyword>
<dbReference type="Proteomes" id="UP000561181">
    <property type="component" value="Unassembled WGS sequence"/>
</dbReference>
<accession>A0A848QK08</accession>
<protein>
    <submittedName>
        <fullName evidence="2">Flavin-binding protein</fullName>
    </submittedName>
</protein>
<gene>
    <name evidence="2" type="ORF">HKD42_02925</name>
</gene>
<evidence type="ECO:0000259" key="1">
    <source>
        <dbReference type="Pfam" id="PF12766"/>
    </source>
</evidence>
<dbReference type="AlphaFoldDB" id="A0A848QK08"/>
<proteinExistence type="predicted"/>
<evidence type="ECO:0000313" key="3">
    <source>
        <dbReference type="Proteomes" id="UP000561181"/>
    </source>
</evidence>